<gene>
    <name evidence="2" type="ORF">FRY98_16465</name>
</gene>
<dbReference type="InterPro" id="IPR027843">
    <property type="entry name" value="DUF4440"/>
</dbReference>
<dbReference type="SUPFAM" id="SSF54427">
    <property type="entry name" value="NTF2-like"/>
    <property type="match status" value="1"/>
</dbReference>
<dbReference type="EMBL" id="VSDO01000003">
    <property type="protein sequence ID" value="TYA12295.1"/>
    <property type="molecule type" value="Genomic_DNA"/>
</dbReference>
<dbReference type="Gene3D" id="3.10.450.50">
    <property type="match status" value="1"/>
</dbReference>
<comment type="caution">
    <text evidence="2">The sequence shown here is derived from an EMBL/GenBank/DDBJ whole genome shotgun (WGS) entry which is preliminary data.</text>
</comment>
<name>A0A5D0CTH9_9BACL</name>
<evidence type="ECO:0000313" key="2">
    <source>
        <dbReference type="EMBL" id="TYA12295.1"/>
    </source>
</evidence>
<proteinExistence type="predicted"/>
<reference evidence="2 3" key="1">
    <citation type="submission" date="2019-08" db="EMBL/GenBank/DDBJ databases">
        <title>Genome sequencing of Paenibacillus faecis DSM 23593(T).</title>
        <authorList>
            <person name="Kook J.-K."/>
            <person name="Park S.-N."/>
            <person name="Lim Y.K."/>
        </authorList>
    </citation>
    <scope>NUCLEOTIDE SEQUENCE [LARGE SCALE GENOMIC DNA]</scope>
    <source>
        <strain evidence="2 3">DSM 23593</strain>
    </source>
</reference>
<dbReference type="OrthoDB" id="2887901at2"/>
<sequence>MDMQEAQDRKEIESLFRKLKTAWDQGDEAAYGSCFTEDADYVTFQGEHLQGRKAISDSHKALWNSVLKGSTLEGEIKQIRFLSPETAVFHGLGVVKLRWQKQAPVKRDSINTNVVVKRNGHWVIAAFQNSRISPPGLMQKIFMKFSK</sequence>
<dbReference type="RefSeq" id="WP_148453884.1">
    <property type="nucleotide sequence ID" value="NZ_VSDO01000003.1"/>
</dbReference>
<dbReference type="InterPro" id="IPR032710">
    <property type="entry name" value="NTF2-like_dom_sf"/>
</dbReference>
<evidence type="ECO:0000259" key="1">
    <source>
        <dbReference type="Pfam" id="PF14534"/>
    </source>
</evidence>
<evidence type="ECO:0000313" key="3">
    <source>
        <dbReference type="Proteomes" id="UP000325218"/>
    </source>
</evidence>
<dbReference type="InterPro" id="IPR011944">
    <property type="entry name" value="Steroid_delta5-4_isomerase"/>
</dbReference>
<feature type="domain" description="DUF4440" evidence="1">
    <location>
        <begin position="12"/>
        <end position="124"/>
    </location>
</feature>
<protein>
    <submittedName>
        <fullName evidence="2">SgcJ/EcaC family oxidoreductase</fullName>
    </submittedName>
</protein>
<dbReference type="Proteomes" id="UP000325218">
    <property type="component" value="Unassembled WGS sequence"/>
</dbReference>
<organism evidence="2 3">
    <name type="scientific">Paenibacillus faecis</name>
    <dbReference type="NCBI Taxonomy" id="862114"/>
    <lineage>
        <taxon>Bacteria</taxon>
        <taxon>Bacillati</taxon>
        <taxon>Bacillota</taxon>
        <taxon>Bacilli</taxon>
        <taxon>Bacillales</taxon>
        <taxon>Paenibacillaceae</taxon>
        <taxon>Paenibacillus</taxon>
    </lineage>
</organism>
<dbReference type="AlphaFoldDB" id="A0A5D0CTH9"/>
<keyword evidence="3" id="KW-1185">Reference proteome</keyword>
<dbReference type="NCBIfam" id="TIGR02246">
    <property type="entry name" value="SgcJ/EcaC family oxidoreductase"/>
    <property type="match status" value="1"/>
</dbReference>
<dbReference type="Pfam" id="PF14534">
    <property type="entry name" value="DUF4440"/>
    <property type="match status" value="1"/>
</dbReference>
<accession>A0A5D0CTH9</accession>